<dbReference type="Proteomes" id="UP001595840">
    <property type="component" value="Unassembled WGS sequence"/>
</dbReference>
<feature type="signal peptide" evidence="1">
    <location>
        <begin position="1"/>
        <end position="22"/>
    </location>
</feature>
<accession>A0ABV8V5E8</accession>
<evidence type="ECO:0000256" key="1">
    <source>
        <dbReference type="SAM" id="SignalP"/>
    </source>
</evidence>
<evidence type="ECO:0000313" key="3">
    <source>
        <dbReference type="Proteomes" id="UP001595840"/>
    </source>
</evidence>
<evidence type="ECO:0000313" key="2">
    <source>
        <dbReference type="EMBL" id="MFC4362388.1"/>
    </source>
</evidence>
<gene>
    <name evidence="2" type="ORF">ACFOX3_08745</name>
</gene>
<keyword evidence="1" id="KW-0732">Signal</keyword>
<reference evidence="3" key="1">
    <citation type="journal article" date="2019" name="Int. J. Syst. Evol. Microbiol.">
        <title>The Global Catalogue of Microorganisms (GCM) 10K type strain sequencing project: providing services to taxonomists for standard genome sequencing and annotation.</title>
        <authorList>
            <consortium name="The Broad Institute Genomics Platform"/>
            <consortium name="The Broad Institute Genome Sequencing Center for Infectious Disease"/>
            <person name="Wu L."/>
            <person name="Ma J."/>
        </authorList>
    </citation>
    <scope>NUCLEOTIDE SEQUENCE [LARGE SCALE GENOMIC DNA]</scope>
    <source>
        <strain evidence="3">CECT 8570</strain>
    </source>
</reference>
<feature type="chain" id="PRO_5046791822" evidence="1">
    <location>
        <begin position="23"/>
        <end position="115"/>
    </location>
</feature>
<dbReference type="RefSeq" id="WP_290260576.1">
    <property type="nucleotide sequence ID" value="NZ_JAUFQG010000004.1"/>
</dbReference>
<keyword evidence="3" id="KW-1185">Reference proteome</keyword>
<sequence>MNTRKHLMLLACILPICAASQAESLEYQLLACTMDALKINAALTSEPNEAISQALAECHQIHADYAQDWLNNLQALGFSSTKHINALVSAHSYRTALTYLNQSYTSIKHENDLDT</sequence>
<proteinExistence type="predicted"/>
<name>A0ABV8V5E8_9GAMM</name>
<protein>
    <submittedName>
        <fullName evidence="2">Uncharacterized protein</fullName>
    </submittedName>
</protein>
<dbReference type="EMBL" id="JBHSCX010000006">
    <property type="protein sequence ID" value="MFC4362388.1"/>
    <property type="molecule type" value="Genomic_DNA"/>
</dbReference>
<comment type="caution">
    <text evidence="2">The sequence shown here is derived from an EMBL/GenBank/DDBJ whole genome shotgun (WGS) entry which is preliminary data.</text>
</comment>
<organism evidence="2 3">
    <name type="scientific">Simiduia curdlanivorans</name>
    <dbReference type="NCBI Taxonomy" id="1492769"/>
    <lineage>
        <taxon>Bacteria</taxon>
        <taxon>Pseudomonadati</taxon>
        <taxon>Pseudomonadota</taxon>
        <taxon>Gammaproteobacteria</taxon>
        <taxon>Cellvibrionales</taxon>
        <taxon>Cellvibrionaceae</taxon>
        <taxon>Simiduia</taxon>
    </lineage>
</organism>